<feature type="region of interest" description="Disordered" evidence="1">
    <location>
        <begin position="121"/>
        <end position="231"/>
    </location>
</feature>
<evidence type="ECO:0000313" key="2">
    <source>
        <dbReference type="Proteomes" id="UP000092443"/>
    </source>
</evidence>
<evidence type="ECO:0000313" key="3">
    <source>
        <dbReference type="RefSeq" id="XP_037894764.1"/>
    </source>
</evidence>
<evidence type="ECO:0000256" key="1">
    <source>
        <dbReference type="SAM" id="MobiDB-lite"/>
    </source>
</evidence>
<feature type="compositionally biased region" description="Polar residues" evidence="1">
    <location>
        <begin position="207"/>
        <end position="224"/>
    </location>
</feature>
<dbReference type="RefSeq" id="XP_037894764.1">
    <property type="nucleotide sequence ID" value="XM_038038836.1"/>
</dbReference>
<dbReference type="Proteomes" id="UP000092443">
    <property type="component" value="Unplaced"/>
</dbReference>
<feature type="compositionally biased region" description="Low complexity" evidence="1">
    <location>
        <begin position="183"/>
        <end position="198"/>
    </location>
</feature>
<keyword evidence="2" id="KW-1185">Reference proteome</keyword>
<dbReference type="GeneID" id="119640649"/>
<dbReference type="KEGG" id="gfs:119640649"/>
<reference evidence="3" key="1">
    <citation type="submission" date="2025-08" db="UniProtKB">
        <authorList>
            <consortium name="RefSeq"/>
        </authorList>
    </citation>
    <scope>IDENTIFICATION</scope>
    <source>
        <tissue evidence="3">Whole body pupa</tissue>
    </source>
</reference>
<protein>
    <submittedName>
        <fullName evidence="3">Uncharacterized protein LOC119640649</fullName>
    </submittedName>
</protein>
<feature type="compositionally biased region" description="Polar residues" evidence="1">
    <location>
        <begin position="148"/>
        <end position="157"/>
    </location>
</feature>
<accession>A0A9C5ZEQ1</accession>
<name>A0A9C5ZEQ1_9MUSC</name>
<organism evidence="2 3">
    <name type="scientific">Glossina fuscipes</name>
    <dbReference type="NCBI Taxonomy" id="7396"/>
    <lineage>
        <taxon>Eukaryota</taxon>
        <taxon>Metazoa</taxon>
        <taxon>Ecdysozoa</taxon>
        <taxon>Arthropoda</taxon>
        <taxon>Hexapoda</taxon>
        <taxon>Insecta</taxon>
        <taxon>Pterygota</taxon>
        <taxon>Neoptera</taxon>
        <taxon>Endopterygota</taxon>
        <taxon>Diptera</taxon>
        <taxon>Brachycera</taxon>
        <taxon>Muscomorpha</taxon>
        <taxon>Hippoboscoidea</taxon>
        <taxon>Glossinidae</taxon>
        <taxon>Glossina</taxon>
    </lineage>
</organism>
<sequence length="231" mass="25706">MELRSTRHNSDYEDLAAILEGLGLHEENMELLEMREILSALQQSVDNIDTDDNAAPEGETEFMSKRSDGVFNSTMLKDNSAQSSGSESADNSGVRERIFVQAQVHHSLDWTPDWWNQQEDLQPAQPSTTSPTFDNNSFSIYKDPKQYDSATMQQSETGNEDFHEQRGPVSVRQGDDCQEHSVSTSFSMSGSALSSGNSQVRERHLELSTSSAVVSDQEESSNLNDCDELSI</sequence>
<proteinExistence type="predicted"/>
<dbReference type="AlphaFoldDB" id="A0A9C5ZEQ1"/>
<gene>
    <name evidence="3" type="primary">LOC119640649</name>
</gene>
<feature type="compositionally biased region" description="Polar residues" evidence="1">
    <location>
        <begin position="121"/>
        <end position="139"/>
    </location>
</feature>